<dbReference type="EMBL" id="JH668489">
    <property type="protein sequence ID" value="KAG6455349.1"/>
    <property type="molecule type" value="Genomic_DNA"/>
</dbReference>
<keyword evidence="1" id="KW-1133">Transmembrane helix</keyword>
<reference evidence="3" key="1">
    <citation type="journal article" date="2016" name="Insect Biochem. Mol. Biol.">
        <title>Multifaceted biological insights from a draft genome sequence of the tobacco hornworm moth, Manduca sexta.</title>
        <authorList>
            <person name="Kanost M.R."/>
            <person name="Arrese E.L."/>
            <person name="Cao X."/>
            <person name="Chen Y.R."/>
            <person name="Chellapilla S."/>
            <person name="Goldsmith M.R."/>
            <person name="Grosse-Wilde E."/>
            <person name="Heckel D.G."/>
            <person name="Herndon N."/>
            <person name="Jiang H."/>
            <person name="Papanicolaou A."/>
            <person name="Qu J."/>
            <person name="Soulages J.L."/>
            <person name="Vogel H."/>
            <person name="Walters J."/>
            <person name="Waterhouse R.M."/>
            <person name="Ahn S.J."/>
            <person name="Almeida F.C."/>
            <person name="An C."/>
            <person name="Aqrawi P."/>
            <person name="Bretschneider A."/>
            <person name="Bryant W.B."/>
            <person name="Bucks S."/>
            <person name="Chao H."/>
            <person name="Chevignon G."/>
            <person name="Christen J.M."/>
            <person name="Clarke D.F."/>
            <person name="Dittmer N.T."/>
            <person name="Ferguson L.C.F."/>
            <person name="Garavelou S."/>
            <person name="Gordon K.H.J."/>
            <person name="Gunaratna R.T."/>
            <person name="Han Y."/>
            <person name="Hauser F."/>
            <person name="He Y."/>
            <person name="Heidel-Fischer H."/>
            <person name="Hirsh A."/>
            <person name="Hu Y."/>
            <person name="Jiang H."/>
            <person name="Kalra D."/>
            <person name="Klinner C."/>
            <person name="Konig C."/>
            <person name="Kovar C."/>
            <person name="Kroll A.R."/>
            <person name="Kuwar S.S."/>
            <person name="Lee S.L."/>
            <person name="Lehman R."/>
            <person name="Li K."/>
            <person name="Li Z."/>
            <person name="Liang H."/>
            <person name="Lovelace S."/>
            <person name="Lu Z."/>
            <person name="Mansfield J.H."/>
            <person name="McCulloch K.J."/>
            <person name="Mathew T."/>
            <person name="Morton B."/>
            <person name="Muzny D.M."/>
            <person name="Neunemann D."/>
            <person name="Ongeri F."/>
            <person name="Pauchet Y."/>
            <person name="Pu L.L."/>
            <person name="Pyrousis I."/>
            <person name="Rao X.J."/>
            <person name="Redding A."/>
            <person name="Roesel C."/>
            <person name="Sanchez-Gracia A."/>
            <person name="Schaack S."/>
            <person name="Shukla A."/>
            <person name="Tetreau G."/>
            <person name="Wang Y."/>
            <person name="Xiong G.H."/>
            <person name="Traut W."/>
            <person name="Walsh T.K."/>
            <person name="Worley K.C."/>
            <person name="Wu D."/>
            <person name="Wu W."/>
            <person name="Wu Y.Q."/>
            <person name="Zhang X."/>
            <person name="Zou Z."/>
            <person name="Zucker H."/>
            <person name="Briscoe A.D."/>
            <person name="Burmester T."/>
            <person name="Clem R.J."/>
            <person name="Feyereisen R."/>
            <person name="Grimmelikhuijzen C.J.P."/>
            <person name="Hamodrakas S.J."/>
            <person name="Hansson B.S."/>
            <person name="Huguet E."/>
            <person name="Jermiin L.S."/>
            <person name="Lan Q."/>
            <person name="Lehman H.K."/>
            <person name="Lorenzen M."/>
            <person name="Merzendorfer H."/>
            <person name="Michalopoulos I."/>
            <person name="Morton D.B."/>
            <person name="Muthukrishnan S."/>
            <person name="Oakeshott J.G."/>
            <person name="Palmer W."/>
            <person name="Park Y."/>
            <person name="Passarelli A.L."/>
            <person name="Rozas J."/>
            <person name="Schwartz L.M."/>
            <person name="Smith W."/>
            <person name="Southgate A."/>
            <person name="Vilcinskas A."/>
            <person name="Vogt R."/>
            <person name="Wang P."/>
            <person name="Werren J."/>
            <person name="Yu X.Q."/>
            <person name="Zhou J.J."/>
            <person name="Brown S.J."/>
            <person name="Scherer S.E."/>
            <person name="Richards S."/>
            <person name="Blissard G.W."/>
        </authorList>
    </citation>
    <scope>NUCLEOTIDE SEQUENCE</scope>
</reference>
<protein>
    <recommendedName>
        <fullName evidence="2">Sugar phosphate transporter domain-containing protein</fullName>
    </recommendedName>
</protein>
<evidence type="ECO:0000259" key="2">
    <source>
        <dbReference type="Pfam" id="PF03151"/>
    </source>
</evidence>
<sequence length="118" mass="12326">MGASGSRRETLTVAALCVAWYALSSASNVVGKVALTEFPYPLTVAAVQLAAVVACSAPALAACGVRAARFPPGYYWRVLLPLAVAKVLTTLCSQISIWKVPVSYAHTGQTASLLVLIF</sequence>
<comment type="caution">
    <text evidence="3">The sequence shown here is derived from an EMBL/GenBank/DDBJ whole genome shotgun (WGS) entry which is preliminary data.</text>
</comment>
<accession>A0A921ZE92</accession>
<name>A0A921ZE92_MANSE</name>
<feature type="domain" description="Sugar phosphate transporter" evidence="2">
    <location>
        <begin position="12"/>
        <end position="107"/>
    </location>
</feature>
<dbReference type="Proteomes" id="UP000791440">
    <property type="component" value="Unassembled WGS sequence"/>
</dbReference>
<feature type="transmembrane region" description="Helical" evidence="1">
    <location>
        <begin position="42"/>
        <end position="62"/>
    </location>
</feature>
<dbReference type="Pfam" id="PF03151">
    <property type="entry name" value="TPT"/>
    <property type="match status" value="1"/>
</dbReference>
<evidence type="ECO:0000313" key="4">
    <source>
        <dbReference type="Proteomes" id="UP000791440"/>
    </source>
</evidence>
<keyword evidence="1" id="KW-0472">Membrane</keyword>
<reference evidence="3" key="2">
    <citation type="submission" date="2020-12" db="EMBL/GenBank/DDBJ databases">
        <authorList>
            <person name="Kanost M."/>
        </authorList>
    </citation>
    <scope>NUCLEOTIDE SEQUENCE</scope>
</reference>
<evidence type="ECO:0000256" key="1">
    <source>
        <dbReference type="SAM" id="Phobius"/>
    </source>
</evidence>
<evidence type="ECO:0000313" key="3">
    <source>
        <dbReference type="EMBL" id="KAG6455349.1"/>
    </source>
</evidence>
<keyword evidence="4" id="KW-1185">Reference proteome</keyword>
<dbReference type="AlphaFoldDB" id="A0A921ZE92"/>
<keyword evidence="1" id="KW-0812">Transmembrane</keyword>
<dbReference type="InterPro" id="IPR004853">
    <property type="entry name" value="Sugar_P_trans_dom"/>
</dbReference>
<proteinExistence type="predicted"/>
<organism evidence="3 4">
    <name type="scientific">Manduca sexta</name>
    <name type="common">Tobacco hawkmoth</name>
    <name type="synonym">Tobacco hornworm</name>
    <dbReference type="NCBI Taxonomy" id="7130"/>
    <lineage>
        <taxon>Eukaryota</taxon>
        <taxon>Metazoa</taxon>
        <taxon>Ecdysozoa</taxon>
        <taxon>Arthropoda</taxon>
        <taxon>Hexapoda</taxon>
        <taxon>Insecta</taxon>
        <taxon>Pterygota</taxon>
        <taxon>Neoptera</taxon>
        <taxon>Endopterygota</taxon>
        <taxon>Lepidoptera</taxon>
        <taxon>Glossata</taxon>
        <taxon>Ditrysia</taxon>
        <taxon>Bombycoidea</taxon>
        <taxon>Sphingidae</taxon>
        <taxon>Sphinginae</taxon>
        <taxon>Sphingini</taxon>
        <taxon>Manduca</taxon>
    </lineage>
</organism>
<gene>
    <name evidence="3" type="ORF">O3G_MSEX009174</name>
</gene>